<keyword evidence="1" id="KW-0732">Signal</keyword>
<feature type="signal peptide" evidence="1">
    <location>
        <begin position="1"/>
        <end position="20"/>
    </location>
</feature>
<dbReference type="Gene3D" id="3.40.720.10">
    <property type="entry name" value="Alkaline Phosphatase, subunit A"/>
    <property type="match status" value="1"/>
</dbReference>
<dbReference type="Proteomes" id="UP000051242">
    <property type="component" value="Unassembled WGS sequence"/>
</dbReference>
<evidence type="ECO:0000313" key="3">
    <source>
        <dbReference type="Proteomes" id="UP000051242"/>
    </source>
</evidence>
<dbReference type="Pfam" id="PF01663">
    <property type="entry name" value="Phosphodiest"/>
    <property type="match status" value="1"/>
</dbReference>
<feature type="chain" id="PRO_5006424252" description="Phosphoglyceromutase" evidence="1">
    <location>
        <begin position="21"/>
        <end position="376"/>
    </location>
</feature>
<dbReference type="InterPro" id="IPR017850">
    <property type="entry name" value="Alkaline_phosphatase_core_sf"/>
</dbReference>
<sequence length="376" mass="42916">MTLRLIFFLFLLCSAEVALAADKVVLITLDGLRWQELFMGIDESLINSEKFTKSSDALREDYWDDIPEQRALKLMPFMHGTVFKQGAFVGDLRHGSCAEVSNRKNFSYPGYSEILTGVVDHSINSNDKVPNANKSFIELLRENTEKDRLHYAAAFTSWDVFPSILNVERSGLYVNAFGPLDVISSENEQRIQSFYFDTPRPWTSVRNDVFTHRFALEYLEREQPDVLFISYGETDDFAHDGKYHEYIWAANRTDRFIGEIWATLQRLDAYRDNTTFFITTDHGRGQLPLESWQHHSPTAPEHVNQDSLNRYAQGIAGEEAVWMAALGPDISSRGEIITPNGCLTSNRVAATLIHTLGIDFRTLNPNMGAPLREFLR</sequence>
<protein>
    <recommendedName>
        <fullName evidence="4">Phosphoglyceromutase</fullName>
    </recommendedName>
</protein>
<comment type="caution">
    <text evidence="2">The sequence shown here is derived from an EMBL/GenBank/DDBJ whole genome shotgun (WGS) entry which is preliminary data.</text>
</comment>
<evidence type="ECO:0000256" key="1">
    <source>
        <dbReference type="SAM" id="SignalP"/>
    </source>
</evidence>
<gene>
    <name evidence="2" type="ORF">ABR85_07990</name>
</gene>
<evidence type="ECO:0000313" key="2">
    <source>
        <dbReference type="EMBL" id="KRO80696.1"/>
    </source>
</evidence>
<name>A0A0R2T1C5_9GAMM</name>
<evidence type="ECO:0008006" key="4">
    <source>
        <dbReference type="Google" id="ProtNLM"/>
    </source>
</evidence>
<dbReference type="InterPro" id="IPR002591">
    <property type="entry name" value="Phosphodiest/P_Trfase"/>
</dbReference>
<organism evidence="2 3">
    <name type="scientific">OM182 bacterium BACL3 MAG-120619-bin3</name>
    <dbReference type="NCBI Taxonomy" id="1655593"/>
    <lineage>
        <taxon>Bacteria</taxon>
        <taxon>Pseudomonadati</taxon>
        <taxon>Pseudomonadota</taxon>
        <taxon>Gammaproteobacteria</taxon>
        <taxon>OMG group</taxon>
        <taxon>OM182 clade</taxon>
    </lineage>
</organism>
<proteinExistence type="predicted"/>
<dbReference type="AlphaFoldDB" id="A0A0R2T1C5"/>
<dbReference type="SUPFAM" id="SSF53649">
    <property type="entry name" value="Alkaline phosphatase-like"/>
    <property type="match status" value="1"/>
</dbReference>
<dbReference type="EMBL" id="LICD01000098">
    <property type="protein sequence ID" value="KRO80696.1"/>
    <property type="molecule type" value="Genomic_DNA"/>
</dbReference>
<reference evidence="2 3" key="1">
    <citation type="submission" date="2015-10" db="EMBL/GenBank/DDBJ databases">
        <title>Metagenome-Assembled Genomes uncover a global brackish microbiome.</title>
        <authorList>
            <person name="Hugerth L.W."/>
            <person name="Larsson J."/>
            <person name="Alneberg J."/>
            <person name="Lindh M.V."/>
            <person name="Legrand C."/>
            <person name="Pinhassi J."/>
            <person name="Andersson A.F."/>
        </authorList>
    </citation>
    <scope>NUCLEOTIDE SEQUENCE [LARGE SCALE GENOMIC DNA]</scope>
    <source>
        <strain evidence="2">BACL22 MAG-120619-bin3</strain>
    </source>
</reference>
<accession>A0A0R2T1C5</accession>